<comment type="caution">
    <text evidence="1">The sequence shown here is derived from an EMBL/GenBank/DDBJ whole genome shotgun (WGS) entry which is preliminary data.</text>
</comment>
<dbReference type="AlphaFoldDB" id="A0AAD7D5M3"/>
<dbReference type="EMBL" id="JARKIE010000128">
    <property type="protein sequence ID" value="KAJ7679758.1"/>
    <property type="molecule type" value="Genomic_DNA"/>
</dbReference>
<feature type="non-terminal residue" evidence="1">
    <location>
        <position position="1"/>
    </location>
</feature>
<sequence length="101" mass="10975">GAAFFQQGTSQSDGLSACALCLGRHRHNVRDCRSGTLWNTTTPARVKRNAEGKLVNNRNEPVCLNWQKAFGCDLNHAARHECSGCGSSNHGAQKCHLAQKL</sequence>
<dbReference type="EMBL" id="JARKIE010000031">
    <property type="protein sequence ID" value="KAJ7697246.1"/>
    <property type="molecule type" value="Genomic_DNA"/>
</dbReference>
<organism evidence="1 3">
    <name type="scientific">Mycena rosella</name>
    <name type="common">Pink bonnet</name>
    <name type="synonym">Agaricus rosellus</name>
    <dbReference type="NCBI Taxonomy" id="1033263"/>
    <lineage>
        <taxon>Eukaryota</taxon>
        <taxon>Fungi</taxon>
        <taxon>Dikarya</taxon>
        <taxon>Basidiomycota</taxon>
        <taxon>Agaricomycotina</taxon>
        <taxon>Agaricomycetes</taxon>
        <taxon>Agaricomycetidae</taxon>
        <taxon>Agaricales</taxon>
        <taxon>Marasmiineae</taxon>
        <taxon>Mycenaceae</taxon>
        <taxon>Mycena</taxon>
    </lineage>
</organism>
<reference evidence="1" key="1">
    <citation type="submission" date="2023-03" db="EMBL/GenBank/DDBJ databases">
        <title>Massive genome expansion in bonnet fungi (Mycena s.s.) driven by repeated elements and novel gene families across ecological guilds.</title>
        <authorList>
            <consortium name="Lawrence Berkeley National Laboratory"/>
            <person name="Harder C.B."/>
            <person name="Miyauchi S."/>
            <person name="Viragh M."/>
            <person name="Kuo A."/>
            <person name="Thoen E."/>
            <person name="Andreopoulos B."/>
            <person name="Lu D."/>
            <person name="Skrede I."/>
            <person name="Drula E."/>
            <person name="Henrissat B."/>
            <person name="Morin E."/>
            <person name="Kohler A."/>
            <person name="Barry K."/>
            <person name="LaButti K."/>
            <person name="Morin E."/>
            <person name="Salamov A."/>
            <person name="Lipzen A."/>
            <person name="Mereny Z."/>
            <person name="Hegedus B."/>
            <person name="Baldrian P."/>
            <person name="Stursova M."/>
            <person name="Weitz H."/>
            <person name="Taylor A."/>
            <person name="Grigoriev I.V."/>
            <person name="Nagy L.G."/>
            <person name="Martin F."/>
            <person name="Kauserud H."/>
        </authorList>
    </citation>
    <scope>NUCLEOTIDE SEQUENCE</scope>
    <source>
        <strain evidence="1">CBHHK067</strain>
    </source>
</reference>
<name>A0AAD7D5M3_MYCRO</name>
<evidence type="ECO:0000313" key="2">
    <source>
        <dbReference type="EMBL" id="KAJ7697246.1"/>
    </source>
</evidence>
<dbReference type="Proteomes" id="UP001221757">
    <property type="component" value="Unassembled WGS sequence"/>
</dbReference>
<keyword evidence="3" id="KW-1185">Reference proteome</keyword>
<proteinExistence type="predicted"/>
<gene>
    <name evidence="2" type="ORF">B0H17DRAFT_928615</name>
    <name evidence="1" type="ORF">B0H17DRAFT_943876</name>
</gene>
<evidence type="ECO:0000313" key="1">
    <source>
        <dbReference type="EMBL" id="KAJ7679758.1"/>
    </source>
</evidence>
<protein>
    <submittedName>
        <fullName evidence="1">Uncharacterized protein</fullName>
    </submittedName>
</protein>
<accession>A0AAD7D5M3</accession>
<evidence type="ECO:0000313" key="3">
    <source>
        <dbReference type="Proteomes" id="UP001221757"/>
    </source>
</evidence>